<evidence type="ECO:0000313" key="2">
    <source>
        <dbReference type="Proteomes" id="UP000248340"/>
    </source>
</evidence>
<name>A0A319E099_9EURO</name>
<accession>A0A319E099</accession>
<gene>
    <name evidence="1" type="ORF">BO82DRAFT_399377</name>
</gene>
<evidence type="ECO:0000313" key="1">
    <source>
        <dbReference type="EMBL" id="PYH84542.1"/>
    </source>
</evidence>
<dbReference type="Proteomes" id="UP000248340">
    <property type="component" value="Unassembled WGS sequence"/>
</dbReference>
<dbReference type="AlphaFoldDB" id="A0A319E099"/>
<reference evidence="1 2" key="1">
    <citation type="submission" date="2016-12" db="EMBL/GenBank/DDBJ databases">
        <title>The genomes of Aspergillus section Nigri reveals drivers in fungal speciation.</title>
        <authorList>
            <consortium name="DOE Joint Genome Institute"/>
            <person name="Vesth T.C."/>
            <person name="Nybo J."/>
            <person name="Theobald S."/>
            <person name="Brandl J."/>
            <person name="Frisvad J.C."/>
            <person name="Nielsen K.F."/>
            <person name="Lyhne E.K."/>
            <person name="Kogle M.E."/>
            <person name="Kuo A."/>
            <person name="Riley R."/>
            <person name="Clum A."/>
            <person name="Nolan M."/>
            <person name="Lipzen A."/>
            <person name="Salamov A."/>
            <person name="Henrissat B."/>
            <person name="Wiebenga A."/>
            <person name="De Vries R.P."/>
            <person name="Grigoriev I.V."/>
            <person name="Mortensen U.H."/>
            <person name="Andersen M.R."/>
            <person name="Baker S.E."/>
        </authorList>
    </citation>
    <scope>NUCLEOTIDE SEQUENCE [LARGE SCALE GENOMIC DNA]</scope>
    <source>
        <strain evidence="1 2">CBS 121591</strain>
    </source>
</reference>
<sequence>MTTINIGRLYNHYKGNTVGNSSPLPHSKCLTTTNRISPTVHVRSHFVIIMAESSPNPEHVTGLIAPTSSSPGLADSSEVDNDRYGEFEVSLASKVQTLFARKELFHVKRHRYPGEDDPTGAATGMEFQLLPQCLAERMEGWYMRLCSDSPGEVAVWPYFGAEVIGQAVSLYQWDSHDQQCRLLWVHGQSTFSKDQDLAFVLSILELVKSQEFQHHMGVGEAVS</sequence>
<dbReference type="EMBL" id="KZ821683">
    <property type="protein sequence ID" value="PYH84542.1"/>
    <property type="molecule type" value="Genomic_DNA"/>
</dbReference>
<dbReference type="GeneID" id="37141843"/>
<proteinExistence type="predicted"/>
<keyword evidence="2" id="KW-1185">Reference proteome</keyword>
<organism evidence="1 2">
    <name type="scientific">Aspergillus uvarum CBS 121591</name>
    <dbReference type="NCBI Taxonomy" id="1448315"/>
    <lineage>
        <taxon>Eukaryota</taxon>
        <taxon>Fungi</taxon>
        <taxon>Dikarya</taxon>
        <taxon>Ascomycota</taxon>
        <taxon>Pezizomycotina</taxon>
        <taxon>Eurotiomycetes</taxon>
        <taxon>Eurotiomycetidae</taxon>
        <taxon>Eurotiales</taxon>
        <taxon>Aspergillaceae</taxon>
        <taxon>Aspergillus</taxon>
        <taxon>Aspergillus subgen. Circumdati</taxon>
    </lineage>
</organism>
<dbReference type="RefSeq" id="XP_025494742.1">
    <property type="nucleotide sequence ID" value="XM_025639101.1"/>
</dbReference>
<protein>
    <submittedName>
        <fullName evidence="1">Uncharacterized protein</fullName>
    </submittedName>
</protein>
<dbReference type="VEuPathDB" id="FungiDB:BO82DRAFT_399377"/>